<evidence type="ECO:0000256" key="2">
    <source>
        <dbReference type="ARBA" id="ARBA00022679"/>
    </source>
</evidence>
<organism evidence="4 5">
    <name type="scientific">Amycolatopsis minnesotensis</name>
    <dbReference type="NCBI Taxonomy" id="337894"/>
    <lineage>
        <taxon>Bacteria</taxon>
        <taxon>Bacillati</taxon>
        <taxon>Actinomycetota</taxon>
        <taxon>Actinomycetes</taxon>
        <taxon>Pseudonocardiales</taxon>
        <taxon>Pseudonocardiaceae</taxon>
        <taxon>Amycolatopsis</taxon>
    </lineage>
</organism>
<evidence type="ECO:0000256" key="3">
    <source>
        <dbReference type="ARBA" id="ARBA00022691"/>
    </source>
</evidence>
<evidence type="ECO:0000256" key="1">
    <source>
        <dbReference type="ARBA" id="ARBA00022603"/>
    </source>
</evidence>
<evidence type="ECO:0000313" key="4">
    <source>
        <dbReference type="EMBL" id="GAA1983441.1"/>
    </source>
</evidence>
<keyword evidence="1 4" id="KW-0489">Methyltransferase</keyword>
<keyword evidence="3" id="KW-0949">S-adenosyl-L-methionine</keyword>
<dbReference type="Proteomes" id="UP001501116">
    <property type="component" value="Unassembled WGS sequence"/>
</dbReference>
<dbReference type="PANTHER" id="PTHR30481:SF4">
    <property type="entry name" value="SITE-SPECIFIC DNA-METHYLTRANSFERASE (ADENINE-SPECIFIC)"/>
    <property type="match status" value="1"/>
</dbReference>
<dbReference type="InterPro" id="IPR012327">
    <property type="entry name" value="MeTrfase_D12"/>
</dbReference>
<dbReference type="EMBL" id="BAAANN010000038">
    <property type="protein sequence ID" value="GAA1983441.1"/>
    <property type="molecule type" value="Genomic_DNA"/>
</dbReference>
<keyword evidence="5" id="KW-1185">Reference proteome</keyword>
<dbReference type="Pfam" id="PF02086">
    <property type="entry name" value="MethyltransfD12"/>
    <property type="match status" value="1"/>
</dbReference>
<name>A0ABN2SAS1_9PSEU</name>
<reference evidence="4 5" key="1">
    <citation type="journal article" date="2019" name="Int. J. Syst. Evol. Microbiol.">
        <title>The Global Catalogue of Microorganisms (GCM) 10K type strain sequencing project: providing services to taxonomists for standard genome sequencing and annotation.</title>
        <authorList>
            <consortium name="The Broad Institute Genomics Platform"/>
            <consortium name="The Broad Institute Genome Sequencing Center for Infectious Disease"/>
            <person name="Wu L."/>
            <person name="Ma J."/>
        </authorList>
    </citation>
    <scope>NUCLEOTIDE SEQUENCE [LARGE SCALE GENOMIC DNA]</scope>
    <source>
        <strain evidence="4 5">JCM 14545</strain>
    </source>
</reference>
<proteinExistence type="predicted"/>
<protein>
    <submittedName>
        <fullName evidence="4">DNA adenine methylase</fullName>
    </submittedName>
</protein>
<dbReference type="InterPro" id="IPR029063">
    <property type="entry name" value="SAM-dependent_MTases_sf"/>
</dbReference>
<dbReference type="Gene3D" id="3.40.50.150">
    <property type="entry name" value="Vaccinia Virus protein VP39"/>
    <property type="match status" value="2"/>
</dbReference>
<sequence length="350" mass="38143">MTALRPPVGYYGAKVRLARRIGGMLPPHRVFVETHAGSAAVLFAKTPSPVEVINDLDGEVTHFFTVLRTRGPELARACQLTPYSRAEYEACAERPATLDPVERARRWWVRCNQSFNKASAAGRAGWASSAAPKSNPAPDFAARADELAVAAARLRTVLIENRPATDIITKYGVHDAVLYVDPPYLEQTRLGRDRSRGRDYTFDTAGEAEHRDLAAALHATNATVLLSGYPSDLYDELFGDWHQIALTLPRPSGNHAPARARHAVEVLWSNRPIGDQLDLLTDPACDETPGTAAETVSCEETSLPVAPVCRICGTAIGRASTGRPRAYCSRSCQQRAYRARRGGDSSRVPA</sequence>
<dbReference type="PRINTS" id="PR00505">
    <property type="entry name" value="D12N6MTFRASE"/>
</dbReference>
<evidence type="ECO:0000313" key="5">
    <source>
        <dbReference type="Proteomes" id="UP001501116"/>
    </source>
</evidence>
<gene>
    <name evidence="4" type="ORF">GCM10009754_70760</name>
</gene>
<comment type="caution">
    <text evidence="4">The sequence shown here is derived from an EMBL/GenBank/DDBJ whole genome shotgun (WGS) entry which is preliminary data.</text>
</comment>
<keyword evidence="2" id="KW-0808">Transferase</keyword>
<dbReference type="GO" id="GO:0008168">
    <property type="term" value="F:methyltransferase activity"/>
    <property type="evidence" value="ECO:0007669"/>
    <property type="project" value="UniProtKB-KW"/>
</dbReference>
<dbReference type="RefSeq" id="WP_344429085.1">
    <property type="nucleotide sequence ID" value="NZ_BAAANN010000038.1"/>
</dbReference>
<accession>A0ABN2SAS1</accession>
<dbReference type="GO" id="GO:0032259">
    <property type="term" value="P:methylation"/>
    <property type="evidence" value="ECO:0007669"/>
    <property type="project" value="UniProtKB-KW"/>
</dbReference>
<dbReference type="SUPFAM" id="SSF53335">
    <property type="entry name" value="S-adenosyl-L-methionine-dependent methyltransferases"/>
    <property type="match status" value="1"/>
</dbReference>
<dbReference type="PANTHER" id="PTHR30481">
    <property type="entry name" value="DNA ADENINE METHYLASE"/>
    <property type="match status" value="1"/>
</dbReference>